<reference evidence="1 2" key="1">
    <citation type="journal article" date="2022" name="DNA Res.">
        <title>Chromosomal-level genome assembly of the orchid tree Bauhinia variegata (Leguminosae; Cercidoideae) supports the allotetraploid origin hypothesis of Bauhinia.</title>
        <authorList>
            <person name="Zhong Y."/>
            <person name="Chen Y."/>
            <person name="Zheng D."/>
            <person name="Pang J."/>
            <person name="Liu Y."/>
            <person name="Luo S."/>
            <person name="Meng S."/>
            <person name="Qian L."/>
            <person name="Wei D."/>
            <person name="Dai S."/>
            <person name="Zhou R."/>
        </authorList>
    </citation>
    <scope>NUCLEOTIDE SEQUENCE [LARGE SCALE GENOMIC DNA]</scope>
    <source>
        <strain evidence="1">BV-YZ2020</strain>
    </source>
</reference>
<sequence length="116" mass="12920">MKALAIFIISLLVFQTVLLYTSIVTEARPLLPIMENPKNSFVKNIYDSPKASRPKPSPAPPSPQRAPPPKPPTFIFIQDFLQLSEKSFPSSNLILMFTTLMSTATETRAFQLILGN</sequence>
<evidence type="ECO:0000313" key="2">
    <source>
        <dbReference type="Proteomes" id="UP000828941"/>
    </source>
</evidence>
<proteinExistence type="predicted"/>
<accession>A0ACB9PWI9</accession>
<name>A0ACB9PWI9_BAUVA</name>
<evidence type="ECO:0000313" key="1">
    <source>
        <dbReference type="EMBL" id="KAI4352928.1"/>
    </source>
</evidence>
<dbReference type="EMBL" id="CM039428">
    <property type="protein sequence ID" value="KAI4352928.1"/>
    <property type="molecule type" value="Genomic_DNA"/>
</dbReference>
<dbReference type="Proteomes" id="UP000828941">
    <property type="component" value="Chromosome 3"/>
</dbReference>
<comment type="caution">
    <text evidence="1">The sequence shown here is derived from an EMBL/GenBank/DDBJ whole genome shotgun (WGS) entry which is preliminary data.</text>
</comment>
<keyword evidence="2" id="KW-1185">Reference proteome</keyword>
<gene>
    <name evidence="1" type="ORF">L6164_007134</name>
</gene>
<organism evidence="1 2">
    <name type="scientific">Bauhinia variegata</name>
    <name type="common">Purple orchid tree</name>
    <name type="synonym">Phanera variegata</name>
    <dbReference type="NCBI Taxonomy" id="167791"/>
    <lineage>
        <taxon>Eukaryota</taxon>
        <taxon>Viridiplantae</taxon>
        <taxon>Streptophyta</taxon>
        <taxon>Embryophyta</taxon>
        <taxon>Tracheophyta</taxon>
        <taxon>Spermatophyta</taxon>
        <taxon>Magnoliopsida</taxon>
        <taxon>eudicotyledons</taxon>
        <taxon>Gunneridae</taxon>
        <taxon>Pentapetalae</taxon>
        <taxon>rosids</taxon>
        <taxon>fabids</taxon>
        <taxon>Fabales</taxon>
        <taxon>Fabaceae</taxon>
        <taxon>Cercidoideae</taxon>
        <taxon>Cercideae</taxon>
        <taxon>Bauhiniinae</taxon>
        <taxon>Bauhinia</taxon>
    </lineage>
</organism>
<protein>
    <submittedName>
        <fullName evidence="1">Uncharacterized protein</fullName>
    </submittedName>
</protein>